<dbReference type="SMART" id="SM00267">
    <property type="entry name" value="GGDEF"/>
    <property type="match status" value="1"/>
</dbReference>
<evidence type="ECO:0000256" key="1">
    <source>
        <dbReference type="SAM" id="Coils"/>
    </source>
</evidence>
<sequence>MHQMAAKLLQTASSGGIISPLDYDSFINALERLRLQILTLKRELEETLYNLDPLTGAHNRIGMLTKLREQLDMVKRHVQSSCIAMMDIDLFKTVNDTYGHSVGDIVLAASARNVMEHLRPYDKLFRYGGEEFLLCMQNTDIGLGYEVVERIRQGLAANHIDYGGKKPLQITMSFGIALLDPEATVEQSIERADKAMYVAKIAGRNCTRIWDETM</sequence>
<name>A0A1J5P4Y0_9ZZZZ</name>
<evidence type="ECO:0000259" key="2">
    <source>
        <dbReference type="PROSITE" id="PS50887"/>
    </source>
</evidence>
<dbReference type="PANTHER" id="PTHR45138">
    <property type="entry name" value="REGULATORY COMPONENTS OF SENSORY TRANSDUCTION SYSTEM"/>
    <property type="match status" value="1"/>
</dbReference>
<dbReference type="EC" id="2.7.7.65" evidence="3"/>
<keyword evidence="1" id="KW-0175">Coiled coil</keyword>
<dbReference type="InterPro" id="IPR000160">
    <property type="entry name" value="GGDEF_dom"/>
</dbReference>
<dbReference type="InterPro" id="IPR029787">
    <property type="entry name" value="Nucleotide_cyclase"/>
</dbReference>
<dbReference type="Pfam" id="PF00990">
    <property type="entry name" value="GGDEF"/>
    <property type="match status" value="1"/>
</dbReference>
<comment type="caution">
    <text evidence="3">The sequence shown here is derived from an EMBL/GenBank/DDBJ whole genome shotgun (WGS) entry which is preliminary data.</text>
</comment>
<dbReference type="SUPFAM" id="SSF55073">
    <property type="entry name" value="Nucleotide cyclase"/>
    <property type="match status" value="1"/>
</dbReference>
<reference evidence="3" key="1">
    <citation type="submission" date="2016-10" db="EMBL/GenBank/DDBJ databases">
        <title>Sequence of Gallionella enrichment culture.</title>
        <authorList>
            <person name="Poehlein A."/>
            <person name="Muehling M."/>
            <person name="Daniel R."/>
        </authorList>
    </citation>
    <scope>NUCLEOTIDE SEQUENCE</scope>
</reference>
<dbReference type="GO" id="GO:0052621">
    <property type="term" value="F:diguanylate cyclase activity"/>
    <property type="evidence" value="ECO:0007669"/>
    <property type="project" value="UniProtKB-EC"/>
</dbReference>
<gene>
    <name evidence="3" type="primary">adrA_10</name>
    <name evidence="3" type="ORF">GALL_518100</name>
</gene>
<dbReference type="CDD" id="cd01949">
    <property type="entry name" value="GGDEF"/>
    <property type="match status" value="1"/>
</dbReference>
<dbReference type="AlphaFoldDB" id="A0A1J5P4Y0"/>
<feature type="coiled-coil region" evidence="1">
    <location>
        <begin position="23"/>
        <end position="50"/>
    </location>
</feature>
<dbReference type="NCBIfam" id="TIGR00254">
    <property type="entry name" value="GGDEF"/>
    <property type="match status" value="1"/>
</dbReference>
<dbReference type="Gene3D" id="3.30.70.270">
    <property type="match status" value="1"/>
</dbReference>
<protein>
    <submittedName>
        <fullName evidence="3">Putative diguanylate cyclase AdrA</fullName>
        <ecNumber evidence="3">2.7.7.65</ecNumber>
    </submittedName>
</protein>
<keyword evidence="3" id="KW-0548">Nucleotidyltransferase</keyword>
<dbReference type="InterPro" id="IPR043128">
    <property type="entry name" value="Rev_trsase/Diguanyl_cyclase"/>
</dbReference>
<organism evidence="3">
    <name type="scientific">mine drainage metagenome</name>
    <dbReference type="NCBI Taxonomy" id="410659"/>
    <lineage>
        <taxon>unclassified sequences</taxon>
        <taxon>metagenomes</taxon>
        <taxon>ecological metagenomes</taxon>
    </lineage>
</organism>
<proteinExistence type="predicted"/>
<dbReference type="InterPro" id="IPR050469">
    <property type="entry name" value="Diguanylate_Cyclase"/>
</dbReference>
<dbReference type="PANTHER" id="PTHR45138:SF9">
    <property type="entry name" value="DIGUANYLATE CYCLASE DGCM-RELATED"/>
    <property type="match status" value="1"/>
</dbReference>
<keyword evidence="3" id="KW-0808">Transferase</keyword>
<dbReference type="FunFam" id="3.30.70.270:FF:000001">
    <property type="entry name" value="Diguanylate cyclase domain protein"/>
    <property type="match status" value="1"/>
</dbReference>
<evidence type="ECO:0000313" key="3">
    <source>
        <dbReference type="EMBL" id="OIQ66617.1"/>
    </source>
</evidence>
<dbReference type="PROSITE" id="PS50887">
    <property type="entry name" value="GGDEF"/>
    <property type="match status" value="1"/>
</dbReference>
<dbReference type="EMBL" id="MLJW01006477">
    <property type="protein sequence ID" value="OIQ66617.1"/>
    <property type="molecule type" value="Genomic_DNA"/>
</dbReference>
<feature type="domain" description="GGDEF" evidence="2">
    <location>
        <begin position="79"/>
        <end position="212"/>
    </location>
</feature>
<accession>A0A1J5P4Y0</accession>